<evidence type="ECO:0000256" key="6">
    <source>
        <dbReference type="ARBA" id="ARBA00023306"/>
    </source>
</evidence>
<keyword evidence="4 7" id="KW-0235">DNA replication</keyword>
<dbReference type="RefSeq" id="XP_007403046.1">
    <property type="nucleotide sequence ID" value="XM_007402984.1"/>
</dbReference>
<comment type="similarity">
    <text evidence="2 7">Belongs to the SLD2 family.</text>
</comment>
<evidence type="ECO:0000256" key="1">
    <source>
        <dbReference type="ARBA" id="ARBA00004123"/>
    </source>
</evidence>
<dbReference type="InParanoid" id="K5UG19"/>
<evidence type="ECO:0000256" key="8">
    <source>
        <dbReference type="SAM" id="MobiDB-lite"/>
    </source>
</evidence>
<comment type="function">
    <text evidence="7">Has a role in the initiation of DNA replication. Required at S-phase checkpoint.</text>
</comment>
<gene>
    <name evidence="9" type="ORF">PHACADRAFT_189176</name>
</gene>
<feature type="compositionally biased region" description="Polar residues" evidence="8">
    <location>
        <begin position="184"/>
        <end position="206"/>
    </location>
</feature>
<dbReference type="GO" id="GO:0003688">
    <property type="term" value="F:DNA replication origin binding"/>
    <property type="evidence" value="ECO:0007669"/>
    <property type="project" value="TreeGrafter"/>
</dbReference>
<feature type="region of interest" description="Disordered" evidence="8">
    <location>
        <begin position="42"/>
        <end position="285"/>
    </location>
</feature>
<feature type="compositionally biased region" description="Basic residues" evidence="8">
    <location>
        <begin position="472"/>
        <end position="481"/>
    </location>
</feature>
<feature type="compositionally biased region" description="Acidic residues" evidence="8">
    <location>
        <begin position="485"/>
        <end position="496"/>
    </location>
</feature>
<feature type="region of interest" description="Disordered" evidence="8">
    <location>
        <begin position="299"/>
        <end position="542"/>
    </location>
</feature>
<dbReference type="AlphaFoldDB" id="K5UG19"/>
<dbReference type="PANTHER" id="PTHR28124:SF1">
    <property type="entry name" value="DNA REPLICATION REGULATOR SLD2"/>
    <property type="match status" value="1"/>
</dbReference>
<evidence type="ECO:0000313" key="10">
    <source>
        <dbReference type="Proteomes" id="UP000008370"/>
    </source>
</evidence>
<proteinExistence type="inferred from homology"/>
<dbReference type="KEGG" id="pco:PHACADRAFT_189176"/>
<dbReference type="GO" id="GO:0003697">
    <property type="term" value="F:single-stranded DNA binding"/>
    <property type="evidence" value="ECO:0007669"/>
    <property type="project" value="TreeGrafter"/>
</dbReference>
<dbReference type="GO" id="GO:0006270">
    <property type="term" value="P:DNA replication initiation"/>
    <property type="evidence" value="ECO:0007669"/>
    <property type="project" value="UniProtKB-UniRule"/>
</dbReference>
<evidence type="ECO:0000256" key="7">
    <source>
        <dbReference type="RuleBase" id="RU367067"/>
    </source>
</evidence>
<dbReference type="HOGENOM" id="CLU_035050_0_0_1"/>
<name>K5UG19_PHACS</name>
<dbReference type="GO" id="GO:1902977">
    <property type="term" value="P:mitotic DNA replication preinitiation complex assembly"/>
    <property type="evidence" value="ECO:0007669"/>
    <property type="project" value="TreeGrafter"/>
</dbReference>
<comment type="subcellular location">
    <subcellularLocation>
        <location evidence="1 7">Nucleus</location>
    </subcellularLocation>
</comment>
<dbReference type="STRING" id="650164.K5UG19"/>
<feature type="compositionally biased region" description="Pro residues" evidence="8">
    <location>
        <begin position="452"/>
        <end position="461"/>
    </location>
</feature>
<organism evidence="9 10">
    <name type="scientific">Phanerochaete carnosa (strain HHB-10118-sp)</name>
    <name type="common">White-rot fungus</name>
    <name type="synonym">Peniophora carnosa</name>
    <dbReference type="NCBI Taxonomy" id="650164"/>
    <lineage>
        <taxon>Eukaryota</taxon>
        <taxon>Fungi</taxon>
        <taxon>Dikarya</taxon>
        <taxon>Basidiomycota</taxon>
        <taxon>Agaricomycotina</taxon>
        <taxon>Agaricomycetes</taxon>
        <taxon>Polyporales</taxon>
        <taxon>Phanerochaetaceae</taxon>
        <taxon>Phanerochaete</taxon>
    </lineage>
</organism>
<dbReference type="OrthoDB" id="8775810at2759"/>
<dbReference type="GeneID" id="18910537"/>
<dbReference type="PANTHER" id="PTHR28124">
    <property type="entry name" value="DNA REPLICATION REGULATOR SLD2"/>
    <property type="match status" value="1"/>
</dbReference>
<feature type="compositionally biased region" description="Polar residues" evidence="8">
    <location>
        <begin position="64"/>
        <end position="76"/>
    </location>
</feature>
<evidence type="ECO:0000256" key="3">
    <source>
        <dbReference type="ARBA" id="ARBA00018363"/>
    </source>
</evidence>
<keyword evidence="10" id="KW-1185">Reference proteome</keyword>
<dbReference type="CDD" id="cd22289">
    <property type="entry name" value="RecQL4_SLD2_NTD"/>
    <property type="match status" value="1"/>
</dbReference>
<dbReference type="Pfam" id="PF11719">
    <property type="entry name" value="Drc1-Sld2"/>
    <property type="match status" value="1"/>
</dbReference>
<dbReference type="Gene3D" id="1.10.10.1460">
    <property type="match status" value="1"/>
</dbReference>
<feature type="compositionally biased region" description="Polar residues" evidence="8">
    <location>
        <begin position="412"/>
        <end position="442"/>
    </location>
</feature>
<dbReference type="InterPro" id="IPR040203">
    <property type="entry name" value="Sld2"/>
</dbReference>
<accession>K5UG19</accession>
<dbReference type="EMBL" id="JH931092">
    <property type="protein sequence ID" value="EKM48401.1"/>
    <property type="molecule type" value="Genomic_DNA"/>
</dbReference>
<keyword evidence="6 7" id="KW-0131">Cell cycle</keyword>
<feature type="compositionally biased region" description="Polar residues" evidence="8">
    <location>
        <begin position="48"/>
        <end position="57"/>
    </location>
</feature>
<dbReference type="GO" id="GO:0031261">
    <property type="term" value="C:DNA replication preinitiation complex"/>
    <property type="evidence" value="ECO:0007669"/>
    <property type="project" value="TreeGrafter"/>
</dbReference>
<evidence type="ECO:0000313" key="9">
    <source>
        <dbReference type="EMBL" id="EKM48401.1"/>
    </source>
</evidence>
<feature type="compositionally biased region" description="Acidic residues" evidence="8">
    <location>
        <begin position="527"/>
        <end position="536"/>
    </location>
</feature>
<evidence type="ECO:0000256" key="4">
    <source>
        <dbReference type="ARBA" id="ARBA00022705"/>
    </source>
</evidence>
<dbReference type="InterPro" id="IPR021110">
    <property type="entry name" value="DNA_rep_checkpnt_protein"/>
</dbReference>
<keyword evidence="5 7" id="KW-0539">Nucleus</keyword>
<dbReference type="Proteomes" id="UP000008370">
    <property type="component" value="Unassembled WGS sequence"/>
</dbReference>
<feature type="non-terminal residue" evidence="9">
    <location>
        <position position="1"/>
    </location>
</feature>
<feature type="compositionally biased region" description="Acidic residues" evidence="8">
    <location>
        <begin position="255"/>
        <end position="264"/>
    </location>
</feature>
<dbReference type="GO" id="GO:0000727">
    <property type="term" value="P:double-strand break repair via break-induced replication"/>
    <property type="evidence" value="ECO:0007669"/>
    <property type="project" value="TreeGrafter"/>
</dbReference>
<evidence type="ECO:0000256" key="5">
    <source>
        <dbReference type="ARBA" id="ARBA00023242"/>
    </source>
</evidence>
<reference evidence="9 10" key="1">
    <citation type="journal article" date="2012" name="BMC Genomics">
        <title>Comparative genomics of the white-rot fungi, Phanerochaete carnosa and P. chrysosporium, to elucidate the genetic basis of the distinct wood types they colonize.</title>
        <authorList>
            <person name="Suzuki H."/>
            <person name="MacDonald J."/>
            <person name="Syed K."/>
            <person name="Salamov A."/>
            <person name="Hori C."/>
            <person name="Aerts A."/>
            <person name="Henrissat B."/>
            <person name="Wiebenga A."/>
            <person name="vanKuyk P.A."/>
            <person name="Barry K."/>
            <person name="Lindquist E."/>
            <person name="LaButti K."/>
            <person name="Lapidus A."/>
            <person name="Lucas S."/>
            <person name="Coutinho P."/>
            <person name="Gong Y."/>
            <person name="Samejima M."/>
            <person name="Mahadevan R."/>
            <person name="Abou-Zaid M."/>
            <person name="de Vries R.P."/>
            <person name="Igarashi K."/>
            <person name="Yadav J.S."/>
            <person name="Grigoriev I.V."/>
            <person name="Master E.R."/>
        </authorList>
    </citation>
    <scope>NUCLEOTIDE SEQUENCE [LARGE SCALE GENOMIC DNA]</scope>
    <source>
        <strain evidence="9 10">HHB-10118-sp</strain>
    </source>
</reference>
<sequence length="542" mass="58647">MDVSSLRAEIKSWERLFKQQHGRDPSVQEIKDLPHIAEKYKLYKRLSKQPQPATGSDYTRDQPRPSTSSALQSTARSKPRPVKVDPPAATSNPFSPVKNRNARQRAFSPDPSAQPIPSLLASVPRPNPFKTPTKPKPPRGEPRRAPEPPIQELDEDPFPLIVQPNKATSPQATSPPPPHHTPQRNPSASFTNATEHPPSAASSSNDAILAHGKNAVTRARKRLRGELVSPSPVKEKRPRVADTLPVQPALRFDDADPSDDGDDDGPVRRGEAVIEDTPAKPLAGKKPFKVLFDEAALPAAQPVSKGAAHTKEQGLTRSKSANAKGLFGFGFSAGKEGGLKRTRSRALSPLSEHSDDGMDWDASASTKGPSAKLRAPDFSPSVSAKSGAAPKPVKNGVKIPTAMLPGKDDLWSVSTSDNATSASTRSEARPNSPSSERQSRATPKQALSALPLLPPSPPQDPQQPKYMDKGKGRALARKKSKMLGGDDEEDSEDEPGGADLKVKELPWRWHRHRSQGQADTLPREGPEPEPDSEPDFEQPLIR</sequence>
<protein>
    <recommendedName>
        <fullName evidence="3 7">DNA replication regulator SLD2</fullName>
    </recommendedName>
</protein>
<evidence type="ECO:0000256" key="2">
    <source>
        <dbReference type="ARBA" id="ARBA00007276"/>
    </source>
</evidence>